<gene>
    <name evidence="1" type="ORF">PTQ27_08095</name>
</gene>
<comment type="caution">
    <text evidence="1">The sequence shown here is derived from an EMBL/GenBank/DDBJ whole genome shotgun (WGS) entry which is preliminary data.</text>
</comment>
<dbReference type="EMBL" id="JAQSJE010000008">
    <property type="protein sequence ID" value="MDD0824421.1"/>
    <property type="molecule type" value="Genomic_DNA"/>
</dbReference>
<dbReference type="Proteomes" id="UP001221909">
    <property type="component" value="Unassembled WGS sequence"/>
</dbReference>
<evidence type="ECO:0000313" key="2">
    <source>
        <dbReference type="Proteomes" id="UP001221909"/>
    </source>
</evidence>
<evidence type="ECO:0008006" key="3">
    <source>
        <dbReference type="Google" id="ProtNLM"/>
    </source>
</evidence>
<sequence length="214" mass="25245">MSGVILNPSLFKHYHCAILSGEQDQGIANFTIEQIKQFLNFNSDDLGVICQELTSYWGSIMRLDGIEVTCRLFCSNKKIRLYLIFDDNLERLETRITRLGYLFNQRAILILPRNEKVRRYTLHTQGNIFSPSYKEREFTDIDDVISYYFRYIYQKDISGIKEYKENWRFYGAGAMGKASLNLRGRKVDRWLEKIEVGQSFDIQGENKNEENHIH</sequence>
<keyword evidence="2" id="KW-1185">Reference proteome</keyword>
<reference evidence="1 2" key="1">
    <citation type="submission" date="2023-02" db="EMBL/GenBank/DDBJ databases">
        <title>Mannheimia cairiniae sp. nov., a novel species of Mannheimia obtained from moscovy ducks (Cairina moschata) and reclassification of Mannheimia ovis as heterotypic synonym of Mannheimia pernigra.</title>
        <authorList>
            <person name="Christensen H."/>
        </authorList>
    </citation>
    <scope>NUCLEOTIDE SEQUENCE [LARGE SCALE GENOMIC DNA]</scope>
    <source>
        <strain evidence="1 2">AT1</strain>
    </source>
</reference>
<evidence type="ECO:0000313" key="1">
    <source>
        <dbReference type="EMBL" id="MDD0824421.1"/>
    </source>
</evidence>
<name>A0ABT5MSI2_9PAST</name>
<accession>A0ABT5MSI2</accession>
<protein>
    <recommendedName>
        <fullName evidence="3">DUF4123 domain-containing protein</fullName>
    </recommendedName>
</protein>
<dbReference type="RefSeq" id="WP_273748063.1">
    <property type="nucleotide sequence ID" value="NZ_JAQSJE010000008.1"/>
</dbReference>
<proteinExistence type="predicted"/>
<organism evidence="1 2">
    <name type="scientific">Mannheimia cairinae</name>
    <dbReference type="NCBI Taxonomy" id="3025936"/>
    <lineage>
        <taxon>Bacteria</taxon>
        <taxon>Pseudomonadati</taxon>
        <taxon>Pseudomonadota</taxon>
        <taxon>Gammaproteobacteria</taxon>
        <taxon>Pasteurellales</taxon>
        <taxon>Pasteurellaceae</taxon>
        <taxon>Mannheimia</taxon>
    </lineage>
</organism>